<dbReference type="AlphaFoldDB" id="A0ABD7GNM8"/>
<name>A0ABD7GNM8_9ENTR</name>
<evidence type="ECO:0000313" key="1">
    <source>
        <dbReference type="EMBL" id="RDT51573.1"/>
    </source>
</evidence>
<dbReference type="EMBL" id="QRBW01000387">
    <property type="protein sequence ID" value="RDT51573.1"/>
    <property type="molecule type" value="Genomic_DNA"/>
</dbReference>
<feature type="non-terminal residue" evidence="1">
    <location>
        <position position="1"/>
    </location>
</feature>
<protein>
    <submittedName>
        <fullName evidence="1">Uncharacterized protein</fullName>
    </submittedName>
</protein>
<organism evidence="1 2">
    <name type="scientific">Enterobacter roggenkampii</name>
    <dbReference type="NCBI Taxonomy" id="1812935"/>
    <lineage>
        <taxon>Bacteria</taxon>
        <taxon>Pseudomonadati</taxon>
        <taxon>Pseudomonadota</taxon>
        <taxon>Gammaproteobacteria</taxon>
        <taxon>Enterobacterales</taxon>
        <taxon>Enterobacteriaceae</taxon>
        <taxon>Enterobacter</taxon>
        <taxon>Enterobacter cloacae complex</taxon>
    </lineage>
</organism>
<evidence type="ECO:0000313" key="2">
    <source>
        <dbReference type="Proteomes" id="UP000255291"/>
    </source>
</evidence>
<comment type="caution">
    <text evidence="1">The sequence shown here is derived from an EMBL/GenBank/DDBJ whole genome shotgun (WGS) entry which is preliminary data.</text>
</comment>
<sequence>YRRDVKRVTLEGIPSKNTDKHMWIGFNLSQDLPNGIKNISVAHTAFRELDFKVLNTRRVMLEVKRADGS</sequence>
<proteinExistence type="predicted"/>
<reference evidence="1 2" key="1">
    <citation type="submission" date="2018-07" db="EMBL/GenBank/DDBJ databases">
        <title>The use of a cohorting ward and systematic surveillance cultures for the control of a Klebsiella pneumoniae carbapenemase (KPC)-producing Enterobacteriaceae outbreak.</title>
        <authorList>
            <person name="Doi Y."/>
        </authorList>
    </citation>
    <scope>NUCLEOTIDE SEQUENCE [LARGE SCALE GENOMIC DNA]</scope>
    <source>
        <strain evidence="1 2">1-RC-17-04017</strain>
    </source>
</reference>
<accession>A0ABD7GNM8</accession>
<gene>
    <name evidence="1" type="ORF">DXF87_26290</name>
</gene>
<dbReference type="Proteomes" id="UP000255291">
    <property type="component" value="Unassembled WGS sequence"/>
</dbReference>